<feature type="domain" description="Complex 1 LYR protein" evidence="1">
    <location>
        <begin position="11"/>
        <end position="62"/>
    </location>
</feature>
<proteinExistence type="predicted"/>
<comment type="caution">
    <text evidence="2">The sequence shown here is derived from an EMBL/GenBank/DDBJ whole genome shotgun (WGS) entry which is preliminary data.</text>
</comment>
<sequence length="68" mass="8281">MNLRQFIQKSQALKLYREYIKIAPNHVRDEWIQEVRTQFEENRYADDKLAQTLIAAGFQQLKKVKKWN</sequence>
<dbReference type="Pfam" id="PF05347">
    <property type="entry name" value="Complex1_LYR"/>
    <property type="match status" value="1"/>
</dbReference>
<gene>
    <name evidence="2" type="ORF">PSON_ATCC_30995.1.T0090197</name>
</gene>
<protein>
    <recommendedName>
        <fullName evidence="1">Complex 1 LYR protein domain-containing protein</fullName>
    </recommendedName>
</protein>
<reference evidence="2" key="1">
    <citation type="submission" date="2021-01" db="EMBL/GenBank/DDBJ databases">
        <authorList>
            <consortium name="Genoscope - CEA"/>
            <person name="William W."/>
        </authorList>
    </citation>
    <scope>NUCLEOTIDE SEQUENCE</scope>
</reference>
<dbReference type="AlphaFoldDB" id="A0A8S1KKT2"/>
<name>A0A8S1KKT2_9CILI</name>
<dbReference type="InterPro" id="IPR008011">
    <property type="entry name" value="Complex1_LYR_dom"/>
</dbReference>
<dbReference type="OrthoDB" id="74240at2759"/>
<dbReference type="Proteomes" id="UP000692954">
    <property type="component" value="Unassembled WGS sequence"/>
</dbReference>
<dbReference type="EMBL" id="CAJJDN010000009">
    <property type="protein sequence ID" value="CAD8055347.1"/>
    <property type="molecule type" value="Genomic_DNA"/>
</dbReference>
<organism evidence="2 3">
    <name type="scientific">Paramecium sonneborni</name>
    <dbReference type="NCBI Taxonomy" id="65129"/>
    <lineage>
        <taxon>Eukaryota</taxon>
        <taxon>Sar</taxon>
        <taxon>Alveolata</taxon>
        <taxon>Ciliophora</taxon>
        <taxon>Intramacronucleata</taxon>
        <taxon>Oligohymenophorea</taxon>
        <taxon>Peniculida</taxon>
        <taxon>Parameciidae</taxon>
        <taxon>Paramecium</taxon>
    </lineage>
</organism>
<keyword evidence="3" id="KW-1185">Reference proteome</keyword>
<accession>A0A8S1KKT2</accession>
<evidence type="ECO:0000313" key="2">
    <source>
        <dbReference type="EMBL" id="CAD8055347.1"/>
    </source>
</evidence>
<evidence type="ECO:0000259" key="1">
    <source>
        <dbReference type="Pfam" id="PF05347"/>
    </source>
</evidence>
<evidence type="ECO:0000313" key="3">
    <source>
        <dbReference type="Proteomes" id="UP000692954"/>
    </source>
</evidence>